<gene>
    <name evidence="1" type="ORF">Ddye_023603</name>
</gene>
<comment type="caution">
    <text evidence="1">The sequence shown here is derived from an EMBL/GenBank/DDBJ whole genome shotgun (WGS) entry which is preliminary data.</text>
</comment>
<protein>
    <submittedName>
        <fullName evidence="1">Uncharacterized protein</fullName>
    </submittedName>
</protein>
<reference evidence="1" key="1">
    <citation type="journal article" date="2023" name="Plant J.">
        <title>Genome sequences and population genomics provide insights into the demographic history, inbreeding, and mutation load of two 'living fossil' tree species of Dipteronia.</title>
        <authorList>
            <person name="Feng Y."/>
            <person name="Comes H.P."/>
            <person name="Chen J."/>
            <person name="Zhu S."/>
            <person name="Lu R."/>
            <person name="Zhang X."/>
            <person name="Li P."/>
            <person name="Qiu J."/>
            <person name="Olsen K.M."/>
            <person name="Qiu Y."/>
        </authorList>
    </citation>
    <scope>NUCLEOTIDE SEQUENCE</scope>
    <source>
        <strain evidence="1">KIB01</strain>
    </source>
</reference>
<proteinExistence type="predicted"/>
<evidence type="ECO:0000313" key="2">
    <source>
        <dbReference type="Proteomes" id="UP001280121"/>
    </source>
</evidence>
<sequence>MKVEDIGLLCVVMRRISFLPNAVLQGSSSNNDGEVVQWVWCHNTGRFKRLLQHTLLKLRKLLRSVGVFNWPLIQTYDQLWLNLMRLWWLVRLMMGKSCALILAL</sequence>
<dbReference type="AlphaFoldDB" id="A0AAD9TT67"/>
<dbReference type="Proteomes" id="UP001280121">
    <property type="component" value="Unassembled WGS sequence"/>
</dbReference>
<name>A0AAD9TT67_9ROSI</name>
<accession>A0AAD9TT67</accession>
<organism evidence="1 2">
    <name type="scientific">Dipteronia dyeriana</name>
    <dbReference type="NCBI Taxonomy" id="168575"/>
    <lineage>
        <taxon>Eukaryota</taxon>
        <taxon>Viridiplantae</taxon>
        <taxon>Streptophyta</taxon>
        <taxon>Embryophyta</taxon>
        <taxon>Tracheophyta</taxon>
        <taxon>Spermatophyta</taxon>
        <taxon>Magnoliopsida</taxon>
        <taxon>eudicotyledons</taxon>
        <taxon>Gunneridae</taxon>
        <taxon>Pentapetalae</taxon>
        <taxon>rosids</taxon>
        <taxon>malvids</taxon>
        <taxon>Sapindales</taxon>
        <taxon>Sapindaceae</taxon>
        <taxon>Hippocastanoideae</taxon>
        <taxon>Acereae</taxon>
        <taxon>Dipteronia</taxon>
    </lineage>
</organism>
<evidence type="ECO:0000313" key="1">
    <source>
        <dbReference type="EMBL" id="KAK2641840.1"/>
    </source>
</evidence>
<keyword evidence="2" id="KW-1185">Reference proteome</keyword>
<dbReference type="EMBL" id="JANJYI010000007">
    <property type="protein sequence ID" value="KAK2641840.1"/>
    <property type="molecule type" value="Genomic_DNA"/>
</dbReference>